<dbReference type="PRINTS" id="PR00111">
    <property type="entry name" value="ABHYDROLASE"/>
</dbReference>
<dbReference type="GO" id="GO:0016020">
    <property type="term" value="C:membrane"/>
    <property type="evidence" value="ECO:0007669"/>
    <property type="project" value="TreeGrafter"/>
</dbReference>
<dbReference type="InterPro" id="IPR000073">
    <property type="entry name" value="AB_hydrolase_1"/>
</dbReference>
<evidence type="ECO:0000256" key="1">
    <source>
        <dbReference type="ARBA" id="ARBA00022801"/>
    </source>
</evidence>
<feature type="domain" description="AB hydrolase-1" evidence="2">
    <location>
        <begin position="20"/>
        <end position="238"/>
    </location>
</feature>
<evidence type="ECO:0000313" key="4">
    <source>
        <dbReference type="Proteomes" id="UP000533476"/>
    </source>
</evidence>
<gene>
    <name evidence="3" type="ORF">HIJ39_16960</name>
</gene>
<organism evidence="3 4">
    <name type="scientific">Sulfobacillus harzensis</name>
    <dbReference type="NCBI Taxonomy" id="2729629"/>
    <lineage>
        <taxon>Bacteria</taxon>
        <taxon>Bacillati</taxon>
        <taxon>Bacillota</taxon>
        <taxon>Clostridia</taxon>
        <taxon>Eubacteriales</taxon>
        <taxon>Clostridiales Family XVII. Incertae Sedis</taxon>
        <taxon>Sulfobacillus</taxon>
    </lineage>
</organism>
<dbReference type="SUPFAM" id="SSF53474">
    <property type="entry name" value="alpha/beta-Hydrolases"/>
    <property type="match status" value="1"/>
</dbReference>
<dbReference type="Pfam" id="PF00561">
    <property type="entry name" value="Abhydrolase_1"/>
    <property type="match status" value="1"/>
</dbReference>
<evidence type="ECO:0000259" key="2">
    <source>
        <dbReference type="Pfam" id="PF00561"/>
    </source>
</evidence>
<dbReference type="Proteomes" id="UP000533476">
    <property type="component" value="Unassembled WGS sequence"/>
</dbReference>
<keyword evidence="1 3" id="KW-0378">Hydrolase</keyword>
<dbReference type="AlphaFoldDB" id="A0A7Y0L6B5"/>
<evidence type="ECO:0000313" key="3">
    <source>
        <dbReference type="EMBL" id="NMP24025.1"/>
    </source>
</evidence>
<proteinExistence type="predicted"/>
<protein>
    <submittedName>
        <fullName evidence="3">Alpha/beta hydrolase</fullName>
    </submittedName>
</protein>
<dbReference type="InterPro" id="IPR050266">
    <property type="entry name" value="AB_hydrolase_sf"/>
</dbReference>
<dbReference type="PANTHER" id="PTHR43798">
    <property type="entry name" value="MONOACYLGLYCEROL LIPASE"/>
    <property type="match status" value="1"/>
</dbReference>
<dbReference type="InterPro" id="IPR029058">
    <property type="entry name" value="AB_hydrolase_fold"/>
</dbReference>
<dbReference type="Gene3D" id="3.40.50.1820">
    <property type="entry name" value="alpha/beta hydrolase"/>
    <property type="match status" value="1"/>
</dbReference>
<keyword evidence="4" id="KW-1185">Reference proteome</keyword>
<name>A0A7Y0L6B5_9FIRM</name>
<reference evidence="3 4" key="1">
    <citation type="submission" date="2020-04" db="EMBL/GenBank/DDBJ databases">
        <authorList>
            <person name="Zhang R."/>
            <person name="Schippers A."/>
        </authorList>
    </citation>
    <scope>NUCLEOTIDE SEQUENCE [LARGE SCALE GENOMIC DNA]</scope>
    <source>
        <strain evidence="3 4">DSM 109850</strain>
    </source>
</reference>
<dbReference type="EMBL" id="JABBVZ010000079">
    <property type="protein sequence ID" value="NMP24025.1"/>
    <property type="molecule type" value="Genomic_DNA"/>
</dbReference>
<dbReference type="GO" id="GO:0016787">
    <property type="term" value="F:hydrolase activity"/>
    <property type="evidence" value="ECO:0007669"/>
    <property type="project" value="UniProtKB-KW"/>
</dbReference>
<dbReference type="PANTHER" id="PTHR43798:SF31">
    <property type="entry name" value="AB HYDROLASE SUPERFAMILY PROTEIN YCLE"/>
    <property type="match status" value="1"/>
</dbReference>
<sequence>MMERTPSGLKYFVTGDGPEAVICHPSLGLGRFLFYRLIPSLSRRYQVFAYDPRGIGENAAMDPNLADWVGDVGELLDIAARPVHLIGVSLGTWVMSRAAVRWPQRVARLVLMGTTPGFENGPQDIESRRTELSQLGMERFARQYAENTLAPSTPSEIRDQLTEDLKTADPNRYLAAMAAIYLVGNREIFPQVLNDTLIVVGSLDQRTSPDMADAAARLIPNSQVRVVPDAGHLALLDQPERIEDLVLEFLATGRLVD</sequence>
<comment type="caution">
    <text evidence="3">The sequence shown here is derived from an EMBL/GenBank/DDBJ whole genome shotgun (WGS) entry which is preliminary data.</text>
</comment>
<accession>A0A7Y0L6B5</accession>